<proteinExistence type="predicted"/>
<evidence type="ECO:0000313" key="2">
    <source>
        <dbReference type="Proteomes" id="UP001497700"/>
    </source>
</evidence>
<keyword evidence="2" id="KW-1185">Reference proteome</keyword>
<protein>
    <submittedName>
        <fullName evidence="1">Uncharacterized protein</fullName>
    </submittedName>
</protein>
<sequence>MSDDDGPRYILQSGPLQVIQRPPAIAHVCEQSRNVALRTGRMFLLENGRLTWFRPETDVFLWAGLKLGLGELAGHVRNMVIPYSTVTNYRQARDTFEWLLNHAGFTQLDTVHVEMADAFTIVNRTWQPAFETSVFKNNTVIIPNLFFAEDELSEQIDSVFHLLPDNVARYWRQCRTIGFTQANEWNDHAAGDITFAWISTQARRRTEISGEQVALVENESLMHPSGTTWWNYLANNAPAFSPTCVFTRLSEREIIRG</sequence>
<dbReference type="EMBL" id="MU393542">
    <property type="protein sequence ID" value="KAI4861759.1"/>
    <property type="molecule type" value="Genomic_DNA"/>
</dbReference>
<organism evidence="1 2">
    <name type="scientific">Hypoxylon rubiginosum</name>
    <dbReference type="NCBI Taxonomy" id="110542"/>
    <lineage>
        <taxon>Eukaryota</taxon>
        <taxon>Fungi</taxon>
        <taxon>Dikarya</taxon>
        <taxon>Ascomycota</taxon>
        <taxon>Pezizomycotina</taxon>
        <taxon>Sordariomycetes</taxon>
        <taxon>Xylariomycetidae</taxon>
        <taxon>Xylariales</taxon>
        <taxon>Hypoxylaceae</taxon>
        <taxon>Hypoxylon</taxon>
    </lineage>
</organism>
<accession>A0ACB9YQU5</accession>
<gene>
    <name evidence="1" type="ORF">F4820DRAFT_432425</name>
</gene>
<reference evidence="1 2" key="1">
    <citation type="journal article" date="2022" name="New Phytol.">
        <title>Ecological generalism drives hyperdiversity of secondary metabolite gene clusters in xylarialean endophytes.</title>
        <authorList>
            <person name="Franco M.E.E."/>
            <person name="Wisecaver J.H."/>
            <person name="Arnold A.E."/>
            <person name="Ju Y.M."/>
            <person name="Slot J.C."/>
            <person name="Ahrendt S."/>
            <person name="Moore L.P."/>
            <person name="Eastman K.E."/>
            <person name="Scott K."/>
            <person name="Konkel Z."/>
            <person name="Mondo S.J."/>
            <person name="Kuo A."/>
            <person name="Hayes R.D."/>
            <person name="Haridas S."/>
            <person name="Andreopoulos B."/>
            <person name="Riley R."/>
            <person name="LaButti K."/>
            <person name="Pangilinan J."/>
            <person name="Lipzen A."/>
            <person name="Amirebrahimi M."/>
            <person name="Yan J."/>
            <person name="Adam C."/>
            <person name="Keymanesh K."/>
            <person name="Ng V."/>
            <person name="Louie K."/>
            <person name="Northen T."/>
            <person name="Drula E."/>
            <person name="Henrissat B."/>
            <person name="Hsieh H.M."/>
            <person name="Youens-Clark K."/>
            <person name="Lutzoni F."/>
            <person name="Miadlikowska J."/>
            <person name="Eastwood D.C."/>
            <person name="Hamelin R.C."/>
            <person name="Grigoriev I.V."/>
            <person name="U'Ren J.M."/>
        </authorList>
    </citation>
    <scope>NUCLEOTIDE SEQUENCE [LARGE SCALE GENOMIC DNA]</scope>
    <source>
        <strain evidence="1 2">CBS 119005</strain>
    </source>
</reference>
<name>A0ACB9YQU5_9PEZI</name>
<dbReference type="Proteomes" id="UP001497700">
    <property type="component" value="Unassembled WGS sequence"/>
</dbReference>
<comment type="caution">
    <text evidence="1">The sequence shown here is derived from an EMBL/GenBank/DDBJ whole genome shotgun (WGS) entry which is preliminary data.</text>
</comment>
<evidence type="ECO:0000313" key="1">
    <source>
        <dbReference type="EMBL" id="KAI4861759.1"/>
    </source>
</evidence>